<dbReference type="SUPFAM" id="SSF52968">
    <property type="entry name" value="B12-dependent dehydatase associated subunit"/>
    <property type="match status" value="1"/>
</dbReference>
<dbReference type="InterPro" id="IPR010254">
    <property type="entry name" value="B12-dep_deHydtase_bsu"/>
</dbReference>
<reference evidence="1 2" key="1">
    <citation type="submission" date="2018-06" db="EMBL/GenBank/DDBJ databases">
        <authorList>
            <person name="Strepis N."/>
        </authorList>
    </citation>
    <scope>NUCLEOTIDE SEQUENCE [LARGE SCALE GENOMIC DNA]</scope>
    <source>
        <strain evidence="1">LUCI</strain>
    </source>
</reference>
<sequence>MNMAAIATPVKPCVMIYIEQQAGQEEKVREIEAGLEEEGIPYLLVTGCGSHAAELAYQGAAASPLGVGIGIHRESLCIHYHRLPPEEPLFRLDGSARPEDWRRVGYNAARLVKGTPFKEMEPPEPVKENDGDLPDLINQIICRILQEQRS</sequence>
<dbReference type="InterPro" id="IPR003208">
    <property type="entry name" value="Dehydtase/Dehydtase_re"/>
</dbReference>
<gene>
    <name evidence="1" type="ORF">LUCI_0507</name>
</gene>
<dbReference type="RefSeq" id="WP_243638664.1">
    <property type="nucleotide sequence ID" value="NZ_UPPP01000054.1"/>
</dbReference>
<dbReference type="EMBL" id="UPPP01000054">
    <property type="protein sequence ID" value="VBB05300.1"/>
    <property type="molecule type" value="Genomic_DNA"/>
</dbReference>
<dbReference type="Proteomes" id="UP000277811">
    <property type="component" value="Unassembled WGS sequence"/>
</dbReference>
<organism evidence="1 2">
    <name type="scientific">Lucifera butyrica</name>
    <dbReference type="NCBI Taxonomy" id="1351585"/>
    <lineage>
        <taxon>Bacteria</taxon>
        <taxon>Bacillati</taxon>
        <taxon>Bacillota</taxon>
        <taxon>Negativicutes</taxon>
        <taxon>Veillonellales</taxon>
        <taxon>Veillonellaceae</taxon>
        <taxon>Lucifera</taxon>
    </lineage>
</organism>
<accession>A0A498R3C5</accession>
<dbReference type="AlphaFoldDB" id="A0A498R3C5"/>
<proteinExistence type="predicted"/>
<dbReference type="Gene3D" id="3.40.50.10150">
    <property type="entry name" value="B12-dependent dehydatase associated subunit"/>
    <property type="match status" value="1"/>
</dbReference>
<evidence type="ECO:0000313" key="1">
    <source>
        <dbReference type="EMBL" id="VBB05300.1"/>
    </source>
</evidence>
<keyword evidence="2" id="KW-1185">Reference proteome</keyword>
<name>A0A498R3C5_9FIRM</name>
<protein>
    <submittedName>
        <fullName evidence="1">Diol/glycerol dehydratase/dehydratase reactivating factor</fullName>
    </submittedName>
</protein>
<dbReference type="Pfam" id="PF02288">
    <property type="entry name" value="Dehydratase_MU"/>
    <property type="match status" value="1"/>
</dbReference>
<evidence type="ECO:0000313" key="2">
    <source>
        <dbReference type="Proteomes" id="UP000277811"/>
    </source>
</evidence>